<dbReference type="RefSeq" id="WP_238231494.1">
    <property type="nucleotide sequence ID" value="NZ_BPRA01000006.1"/>
</dbReference>
<keyword evidence="1" id="KW-0472">Membrane</keyword>
<reference evidence="2" key="2">
    <citation type="submission" date="2021-08" db="EMBL/GenBank/DDBJ databases">
        <authorList>
            <person name="Tani A."/>
            <person name="Ola A."/>
            <person name="Ogura Y."/>
            <person name="Katsura K."/>
            <person name="Hayashi T."/>
        </authorList>
    </citation>
    <scope>NUCLEOTIDE SEQUENCE</scope>
    <source>
        <strain evidence="2">DSM 23674</strain>
    </source>
</reference>
<evidence type="ECO:0000313" key="2">
    <source>
        <dbReference type="EMBL" id="GJE55127.1"/>
    </source>
</evidence>
<organism evidence="2 3">
    <name type="scientific">Methylobacterium thuringiense</name>
    <dbReference type="NCBI Taxonomy" id="1003091"/>
    <lineage>
        <taxon>Bacteria</taxon>
        <taxon>Pseudomonadati</taxon>
        <taxon>Pseudomonadota</taxon>
        <taxon>Alphaproteobacteria</taxon>
        <taxon>Hyphomicrobiales</taxon>
        <taxon>Methylobacteriaceae</taxon>
        <taxon>Methylobacterium</taxon>
    </lineage>
</organism>
<proteinExistence type="predicted"/>
<name>A0ABQ4TKN8_9HYPH</name>
<keyword evidence="1" id="KW-0812">Transmembrane</keyword>
<reference evidence="2" key="1">
    <citation type="journal article" date="2021" name="Front. Microbiol.">
        <title>Comprehensive Comparative Genomics and Phenotyping of Methylobacterium Species.</title>
        <authorList>
            <person name="Alessa O."/>
            <person name="Ogura Y."/>
            <person name="Fujitani Y."/>
            <person name="Takami H."/>
            <person name="Hayashi T."/>
            <person name="Sahin N."/>
            <person name="Tani A."/>
        </authorList>
    </citation>
    <scope>NUCLEOTIDE SEQUENCE</scope>
    <source>
        <strain evidence="2">DSM 23674</strain>
    </source>
</reference>
<comment type="caution">
    <text evidence="2">The sequence shown here is derived from an EMBL/GenBank/DDBJ whole genome shotgun (WGS) entry which is preliminary data.</text>
</comment>
<protein>
    <submittedName>
        <fullName evidence="2">Uncharacterized protein</fullName>
    </submittedName>
</protein>
<gene>
    <name evidence="2" type="ORF">EKPJFOCH_1615</name>
</gene>
<sequence length="75" mass="7737">MDNLEGARVPTIPTAVIAGLCSAIVVAALSVVALDQAPSRGDAPVVMMSAAVELAVAEAITFTDATGNHYRKRRD</sequence>
<dbReference type="EMBL" id="BPRA01000006">
    <property type="protein sequence ID" value="GJE55127.1"/>
    <property type="molecule type" value="Genomic_DNA"/>
</dbReference>
<keyword evidence="3" id="KW-1185">Reference proteome</keyword>
<evidence type="ECO:0000256" key="1">
    <source>
        <dbReference type="SAM" id="Phobius"/>
    </source>
</evidence>
<feature type="transmembrane region" description="Helical" evidence="1">
    <location>
        <begin position="12"/>
        <end position="34"/>
    </location>
</feature>
<dbReference type="Proteomes" id="UP001055101">
    <property type="component" value="Unassembled WGS sequence"/>
</dbReference>
<evidence type="ECO:0000313" key="3">
    <source>
        <dbReference type="Proteomes" id="UP001055101"/>
    </source>
</evidence>
<accession>A0ABQ4TKN8</accession>
<keyword evidence="1" id="KW-1133">Transmembrane helix</keyword>